<dbReference type="Proteomes" id="UP000245119">
    <property type="component" value="Linkage Group LG2"/>
</dbReference>
<feature type="region of interest" description="Disordered" evidence="19">
    <location>
        <begin position="1"/>
        <end position="46"/>
    </location>
</feature>
<dbReference type="InterPro" id="IPR040847">
    <property type="entry name" value="SH3_15"/>
</dbReference>
<evidence type="ECO:0000256" key="13">
    <source>
        <dbReference type="ARBA" id="ARBA00022989"/>
    </source>
</evidence>
<evidence type="ECO:0000256" key="10">
    <source>
        <dbReference type="ARBA" id="ARBA00022771"/>
    </source>
</evidence>
<evidence type="ECO:0000256" key="7">
    <source>
        <dbReference type="ARBA" id="ARBA00022692"/>
    </source>
</evidence>
<name>A0A2T7PQC1_POMCA</name>
<keyword evidence="16" id="KW-0407">Ion channel</keyword>
<keyword evidence="6" id="KW-0808">Transferase</keyword>
<dbReference type="PRINTS" id="PR01415">
    <property type="entry name" value="ANKYRIN"/>
</dbReference>
<dbReference type="Gene3D" id="1.25.40.20">
    <property type="entry name" value="Ankyrin repeat-containing domain"/>
    <property type="match status" value="2"/>
</dbReference>
<dbReference type="GO" id="GO:0016567">
    <property type="term" value="P:protein ubiquitination"/>
    <property type="evidence" value="ECO:0007669"/>
    <property type="project" value="UniProtKB-UniPathway"/>
</dbReference>
<evidence type="ECO:0000256" key="14">
    <source>
        <dbReference type="ARBA" id="ARBA00023065"/>
    </source>
</evidence>
<evidence type="ECO:0000313" key="24">
    <source>
        <dbReference type="EMBL" id="PVD35619.1"/>
    </source>
</evidence>
<feature type="transmembrane region" description="Helical" evidence="20">
    <location>
        <begin position="835"/>
        <end position="858"/>
    </location>
</feature>
<evidence type="ECO:0000256" key="1">
    <source>
        <dbReference type="ARBA" id="ARBA00000900"/>
    </source>
</evidence>
<dbReference type="PROSITE" id="PS50297">
    <property type="entry name" value="ANK_REP_REGION"/>
    <property type="match status" value="4"/>
</dbReference>
<evidence type="ECO:0000259" key="21">
    <source>
        <dbReference type="Pfam" id="PF18139"/>
    </source>
</evidence>
<evidence type="ECO:0000256" key="15">
    <source>
        <dbReference type="ARBA" id="ARBA00023136"/>
    </source>
</evidence>
<feature type="repeat" description="ANK" evidence="17">
    <location>
        <begin position="1210"/>
        <end position="1242"/>
    </location>
</feature>
<dbReference type="GO" id="GO:0061630">
    <property type="term" value="F:ubiquitin protein ligase activity"/>
    <property type="evidence" value="ECO:0007669"/>
    <property type="project" value="UniProtKB-EC"/>
</dbReference>
<reference evidence="24 25" key="1">
    <citation type="submission" date="2018-04" db="EMBL/GenBank/DDBJ databases">
        <title>The genome of golden apple snail Pomacea canaliculata provides insight into stress tolerance and invasive adaptation.</title>
        <authorList>
            <person name="Liu C."/>
            <person name="Liu B."/>
            <person name="Ren Y."/>
            <person name="Zhang Y."/>
            <person name="Wang H."/>
            <person name="Li S."/>
            <person name="Jiang F."/>
            <person name="Yin L."/>
            <person name="Zhang G."/>
            <person name="Qian W."/>
            <person name="Fan W."/>
        </authorList>
    </citation>
    <scope>NUCLEOTIDE SEQUENCE [LARGE SCALE GENOMIC DNA]</scope>
    <source>
        <strain evidence="24">SZHN2017</strain>
        <tissue evidence="24">Muscle</tissue>
    </source>
</reference>
<keyword evidence="25" id="KW-1185">Reference proteome</keyword>
<feature type="repeat" description="ANK" evidence="17">
    <location>
        <begin position="1146"/>
        <end position="1178"/>
    </location>
</feature>
<keyword evidence="8" id="KW-0479">Metal-binding</keyword>
<evidence type="ECO:0000256" key="20">
    <source>
        <dbReference type="SAM" id="Phobius"/>
    </source>
</evidence>
<keyword evidence="5" id="KW-0813">Transport</keyword>
<evidence type="ECO:0000313" key="25">
    <source>
        <dbReference type="Proteomes" id="UP000245119"/>
    </source>
</evidence>
<dbReference type="Pfam" id="PF00023">
    <property type="entry name" value="Ank"/>
    <property type="match status" value="2"/>
</dbReference>
<comment type="caution">
    <text evidence="24">The sequence shown here is derived from an EMBL/GenBank/DDBJ whole genome shotgun (WGS) entry which is preliminary data.</text>
</comment>
<keyword evidence="14" id="KW-0406">Ion transport</keyword>
<dbReference type="SMART" id="SM00248">
    <property type="entry name" value="ANK"/>
    <property type="match status" value="7"/>
</dbReference>
<feature type="transmembrane region" description="Helical" evidence="20">
    <location>
        <begin position="879"/>
        <end position="902"/>
    </location>
</feature>
<dbReference type="InterPro" id="IPR050927">
    <property type="entry name" value="TRPM"/>
</dbReference>
<feature type="transmembrane region" description="Helical" evidence="20">
    <location>
        <begin position="660"/>
        <end position="681"/>
    </location>
</feature>
<keyword evidence="17" id="KW-0040">ANK repeat</keyword>
<organism evidence="24 25">
    <name type="scientific">Pomacea canaliculata</name>
    <name type="common">Golden apple snail</name>
    <dbReference type="NCBI Taxonomy" id="400727"/>
    <lineage>
        <taxon>Eukaryota</taxon>
        <taxon>Metazoa</taxon>
        <taxon>Spiralia</taxon>
        <taxon>Lophotrochozoa</taxon>
        <taxon>Mollusca</taxon>
        <taxon>Gastropoda</taxon>
        <taxon>Caenogastropoda</taxon>
        <taxon>Architaenioglossa</taxon>
        <taxon>Ampullarioidea</taxon>
        <taxon>Ampullariidae</taxon>
        <taxon>Pomacea</taxon>
    </lineage>
</organism>
<feature type="transmembrane region" description="Helical" evidence="20">
    <location>
        <begin position="628"/>
        <end position="648"/>
    </location>
</feature>
<evidence type="ECO:0000256" key="16">
    <source>
        <dbReference type="ARBA" id="ARBA00023303"/>
    </source>
</evidence>
<keyword evidence="18" id="KW-0175">Coiled coil</keyword>
<dbReference type="Pfam" id="PF12796">
    <property type="entry name" value="Ank_2"/>
    <property type="match status" value="2"/>
</dbReference>
<dbReference type="PANTHER" id="PTHR13800">
    <property type="entry name" value="TRANSIENT RECEPTOR POTENTIAL CATION CHANNEL, SUBFAMILY M, MEMBER 6"/>
    <property type="match status" value="1"/>
</dbReference>
<dbReference type="SUPFAM" id="SSF48403">
    <property type="entry name" value="Ankyrin repeat"/>
    <property type="match status" value="1"/>
</dbReference>
<dbReference type="Pfam" id="PF18139">
    <property type="entry name" value="LSDAT_euk"/>
    <property type="match status" value="1"/>
</dbReference>
<dbReference type="InterPro" id="IPR002110">
    <property type="entry name" value="Ankyrin_rpt"/>
</dbReference>
<feature type="transmembrane region" description="Helical" evidence="20">
    <location>
        <begin position="763"/>
        <end position="784"/>
    </location>
</feature>
<comment type="subcellular location">
    <subcellularLocation>
        <location evidence="2">Membrane</location>
        <topology evidence="2">Multi-pass membrane protein</topology>
    </subcellularLocation>
</comment>
<evidence type="ECO:0000256" key="9">
    <source>
        <dbReference type="ARBA" id="ARBA00022737"/>
    </source>
</evidence>
<sequence length="1450" mass="163483">MDKRSKSAKPEKKNRVNSQPATPAPRNVLSRAAVHAPAASPAQEDKLARQKTILAGVMTKLQQETLTLKLVVAGRKKSDDKKKEKPESSSRTIMRLTIESMKKDLRLGNTKLVISVVGGGSQFVSHPRHKAFKRNLIISALNTDALIFAEGECSDEMMKCVKESLQDFGLLDTEQVTAIRMVPKGILQLGDEDAILEVNGEVEDINSVSFRLGMQYKIADVLKAKMVLLLVGEDPEMVPAVKKAASLQIPVIVIQSVFGAMKSTGVTEKVPKELAVARIREVMKGKQEQDIENGVYKVVNVQEKPQVATHPADGQDQDSEDLKRASHYFQLWLQKKSHQTDLMDASIQLTQKVKEVVKQQKTPKLYATVIEVMEREKQQKQQQQEEKLKKEITDLEDYFVSWYRTTKIKRDKKITNRTKKVKPDTHKGLHIDLFEEEETTAEDGLAEWEPKDRMTAALIACVTLKAMKKRILNNVAFMDEKEEYTQKIAVFEGLAVAVLNRCNNEDAEKTKKLLTRIQPQWEGLTCLEIADQAKCSNFISQESCQAIADLIWKGKDNQAHTDDDDDFLSVCCKYLRNISYVFIAFFVVIPTFLLECGKNKRSGAYLWKSFQQIVDNFPLSASSPAFKFYVNWFFFLGFVFLYMYVLLVRIPIDTLQIPELILFAWFFTLFIEELRLSIVMIPHGTKGKVSYFLLNQIGFLSITNYYLGLATIAGWVINPQSAFLHGAMCVNFIGFVCRLFFFLSINAQLGPRIFMMRRMIRDIIIFSVILIIMCFTYGVVVYSLENKGTIRDLQLSSLLELPVNGFWLLLGNQPSDNANEDNTDLRIVIRGLMRVVYMMIACILMINLLIAAFSHTFNQVQEKKEEVRKFQRFQMIYRFYYQFPFPPPLSILFYLPVAFGVWCCRCCKRTCTKNPSLKNPDGDKFHQIVNAQEEEELLAWANAVVDSYSVGSPMNEDSVQTQVNEVIRKVQRIAKSDEGLYKYTENKDSIENLRDLGEIVSRMSVGKKVRVLNDEEKVRLLQKGHGGYNAEMRSALGKVGEVIKVDEDGDLVVKINERQWMFNPQCCKPASNEDVNISLFSGSDDSDALTPDLGRNFLKLLAAMAAQRVTEDVHVLVFFKAIAQREEIPALEMLKKNPSLATEQAQGLTPLHLATNRGLLSITRALIAAGANINKIDKDGDTPLIAGMSNIEVAEFLVKEGCDVTIANEKGQTAGHMAAMRGYSSLLKLMLSRGADFNAQDVAGDTPLHDAILKKETSAAEVIISWPKVDIRRRNKKGLSPLHYTALIGAPAITELLLNRDRTIVDEQKDDGFTPLHMCALKGHHEVVQILIEKGKAKLDTRNNRGLTPLHAACLKSHLKTVQLLVQKGADVNSRDNDGDTPLHLTLLSSPMTSMRPGIPFLMMMMMKMMEEANVDEDQCIRMGTNVKEIWSILRAENLGCVDKILLTCD</sequence>
<feature type="transmembrane region" description="Helical" evidence="20">
    <location>
        <begin position="723"/>
        <end position="743"/>
    </location>
</feature>
<evidence type="ECO:0000256" key="5">
    <source>
        <dbReference type="ARBA" id="ARBA00022448"/>
    </source>
</evidence>
<evidence type="ECO:0000256" key="12">
    <source>
        <dbReference type="ARBA" id="ARBA00022833"/>
    </source>
</evidence>
<evidence type="ECO:0000256" key="17">
    <source>
        <dbReference type="PROSITE-ProRule" id="PRU00023"/>
    </source>
</evidence>
<keyword evidence="13 20" id="KW-1133">Transmembrane helix</keyword>
<dbReference type="OrthoDB" id="6240031at2759"/>
<dbReference type="GO" id="GO:0005886">
    <property type="term" value="C:plasma membrane"/>
    <property type="evidence" value="ECO:0007669"/>
    <property type="project" value="TreeGrafter"/>
</dbReference>
<proteinExistence type="predicted"/>
<protein>
    <recommendedName>
        <fullName evidence="4">RING-type E3 ubiquitin transferase</fullName>
        <ecNumber evidence="4">2.3.2.27</ecNumber>
    </recommendedName>
</protein>
<keyword evidence="9" id="KW-0677">Repeat</keyword>
<dbReference type="GO" id="GO:0008270">
    <property type="term" value="F:zinc ion binding"/>
    <property type="evidence" value="ECO:0007669"/>
    <property type="project" value="UniProtKB-KW"/>
</dbReference>
<keyword evidence="10" id="KW-0863">Zinc-finger</keyword>
<dbReference type="InterPro" id="IPR041491">
    <property type="entry name" value="TRPM_SLOG"/>
</dbReference>
<accession>A0A2T7PQC1</accession>
<dbReference type="InterPro" id="IPR057366">
    <property type="entry name" value="TRPM-like"/>
</dbReference>
<feature type="repeat" description="ANK" evidence="17">
    <location>
        <begin position="1345"/>
        <end position="1377"/>
    </location>
</feature>
<evidence type="ECO:0000256" key="11">
    <source>
        <dbReference type="ARBA" id="ARBA00022786"/>
    </source>
</evidence>
<evidence type="ECO:0000256" key="8">
    <source>
        <dbReference type="ARBA" id="ARBA00022723"/>
    </source>
</evidence>
<evidence type="ECO:0000259" key="22">
    <source>
        <dbReference type="Pfam" id="PF18346"/>
    </source>
</evidence>
<evidence type="ECO:0000256" key="6">
    <source>
        <dbReference type="ARBA" id="ARBA00022679"/>
    </source>
</evidence>
<dbReference type="PANTHER" id="PTHR13800:SF12">
    <property type="entry name" value="TRANSIENT RECEPTOR POTENTIAL CATION CHANNEL SUBFAMILY M MEMBER-LIKE 2"/>
    <property type="match status" value="1"/>
</dbReference>
<keyword evidence="15 20" id="KW-0472">Membrane</keyword>
<comment type="catalytic activity">
    <reaction evidence="1">
        <text>S-ubiquitinyl-[E2 ubiquitin-conjugating enzyme]-L-cysteine + [acceptor protein]-L-lysine = [E2 ubiquitin-conjugating enzyme]-L-cysteine + N(6)-ubiquitinyl-[acceptor protein]-L-lysine.</text>
        <dbReference type="EC" id="2.3.2.27"/>
    </reaction>
</comment>
<dbReference type="InterPro" id="IPR036770">
    <property type="entry name" value="Ankyrin_rpt-contain_sf"/>
</dbReference>
<feature type="transmembrane region" description="Helical" evidence="20">
    <location>
        <begin position="693"/>
        <end position="717"/>
    </location>
</feature>
<evidence type="ECO:0000259" key="23">
    <source>
        <dbReference type="Pfam" id="PF25508"/>
    </source>
</evidence>
<keyword evidence="7 20" id="KW-0812">Transmembrane</keyword>
<dbReference type="STRING" id="400727.A0A2T7PQC1"/>
<dbReference type="PROSITE" id="PS50088">
    <property type="entry name" value="ANK_REPEAT"/>
    <property type="match status" value="4"/>
</dbReference>
<evidence type="ECO:0000256" key="2">
    <source>
        <dbReference type="ARBA" id="ARBA00004141"/>
    </source>
</evidence>
<dbReference type="GO" id="GO:0099604">
    <property type="term" value="F:ligand-gated calcium channel activity"/>
    <property type="evidence" value="ECO:0007669"/>
    <property type="project" value="TreeGrafter"/>
</dbReference>
<evidence type="ECO:0000256" key="19">
    <source>
        <dbReference type="SAM" id="MobiDB-lite"/>
    </source>
</evidence>
<feature type="domain" description="Mind bomb SH3 repeat" evidence="22">
    <location>
        <begin position="1004"/>
        <end position="1066"/>
    </location>
</feature>
<feature type="coiled-coil region" evidence="18">
    <location>
        <begin position="366"/>
        <end position="398"/>
    </location>
</feature>
<dbReference type="EMBL" id="PZQS01000002">
    <property type="protein sequence ID" value="PVD35619.1"/>
    <property type="molecule type" value="Genomic_DNA"/>
</dbReference>
<comment type="pathway">
    <text evidence="3">Protein modification; protein ubiquitination.</text>
</comment>
<feature type="transmembrane region" description="Helical" evidence="20">
    <location>
        <begin position="574"/>
        <end position="594"/>
    </location>
</feature>
<evidence type="ECO:0000256" key="4">
    <source>
        <dbReference type="ARBA" id="ARBA00012483"/>
    </source>
</evidence>
<feature type="domain" description="TRPM SLOG" evidence="21">
    <location>
        <begin position="96"/>
        <end position="189"/>
    </location>
</feature>
<gene>
    <name evidence="24" type="ORF">C0Q70_02582</name>
</gene>
<keyword evidence="11" id="KW-0833">Ubl conjugation pathway</keyword>
<dbReference type="EC" id="2.3.2.27" evidence="4"/>
<keyword evidence="12" id="KW-0862">Zinc</keyword>
<dbReference type="UniPathway" id="UPA00143"/>
<dbReference type="Pfam" id="PF25508">
    <property type="entry name" value="TRPM2"/>
    <property type="match status" value="1"/>
</dbReference>
<evidence type="ECO:0000256" key="18">
    <source>
        <dbReference type="SAM" id="Coils"/>
    </source>
</evidence>
<feature type="repeat" description="ANK" evidence="17">
    <location>
        <begin position="1311"/>
        <end position="1335"/>
    </location>
</feature>
<feature type="compositionally biased region" description="Low complexity" evidence="19">
    <location>
        <begin position="32"/>
        <end position="42"/>
    </location>
</feature>
<dbReference type="Pfam" id="PF18346">
    <property type="entry name" value="SH3_15"/>
    <property type="match status" value="1"/>
</dbReference>
<feature type="compositionally biased region" description="Basic and acidic residues" evidence="19">
    <location>
        <begin position="1"/>
        <end position="14"/>
    </location>
</feature>
<feature type="domain" description="TRPM-like" evidence="23">
    <location>
        <begin position="450"/>
        <end position="541"/>
    </location>
</feature>
<evidence type="ECO:0000256" key="3">
    <source>
        <dbReference type="ARBA" id="ARBA00004906"/>
    </source>
</evidence>